<reference evidence="2 3" key="1">
    <citation type="submission" date="2011-08" db="EMBL/GenBank/DDBJ databases">
        <title>The Genome Sequence of Clostridium orbiscindens 1_3_50AFAA.</title>
        <authorList>
            <consortium name="The Broad Institute Genome Sequencing Platform"/>
            <person name="Earl A."/>
            <person name="Ward D."/>
            <person name="Feldgarden M."/>
            <person name="Gevers D."/>
            <person name="Daigneault M."/>
            <person name="Strauss J."/>
            <person name="Allen-Vercoe E."/>
            <person name="Young S.K."/>
            <person name="Zeng Q."/>
            <person name="Gargeya S."/>
            <person name="Fitzgerald M."/>
            <person name="Haas B."/>
            <person name="Abouelleil A."/>
            <person name="Alvarado L."/>
            <person name="Arachchi H.M."/>
            <person name="Berlin A."/>
            <person name="Brown A."/>
            <person name="Chapman S.B."/>
            <person name="Chen Z."/>
            <person name="Dunbar C."/>
            <person name="Freedman E."/>
            <person name="Gearin G."/>
            <person name="Gellesch M."/>
            <person name="Goldberg J."/>
            <person name="Griggs A."/>
            <person name="Gujja S."/>
            <person name="Heiman D."/>
            <person name="Howarth C."/>
            <person name="Larson L."/>
            <person name="Lui A."/>
            <person name="MacDonald P.J.P."/>
            <person name="Montmayeur A."/>
            <person name="Murphy C."/>
            <person name="Neiman D."/>
            <person name="Pearson M."/>
            <person name="Priest M."/>
            <person name="Roberts A."/>
            <person name="Saif S."/>
            <person name="Shea T."/>
            <person name="Shenoy N."/>
            <person name="Sisk P."/>
            <person name="Stolte C."/>
            <person name="Sykes S."/>
            <person name="Wortman J."/>
            <person name="Nusbaum C."/>
            <person name="Birren B."/>
        </authorList>
    </citation>
    <scope>NUCLEOTIDE SEQUENCE [LARGE SCALE GENOMIC DNA]</scope>
    <source>
        <strain evidence="2 3">1_3_50AFAA</strain>
    </source>
</reference>
<protein>
    <recommendedName>
        <fullName evidence="4">Regulatory protein YrvL</fullName>
    </recommendedName>
</protein>
<keyword evidence="3" id="KW-1185">Reference proteome</keyword>
<evidence type="ECO:0000313" key="2">
    <source>
        <dbReference type="EMBL" id="KGF56016.1"/>
    </source>
</evidence>
<name>A0A096BAF6_FLAPL</name>
<feature type="transmembrane region" description="Helical" evidence="1">
    <location>
        <begin position="111"/>
        <end position="130"/>
    </location>
</feature>
<dbReference type="Pfam" id="PF14184">
    <property type="entry name" value="YrvL"/>
    <property type="match status" value="1"/>
</dbReference>
<feature type="transmembrane region" description="Helical" evidence="1">
    <location>
        <begin position="85"/>
        <end position="105"/>
    </location>
</feature>
<evidence type="ECO:0000313" key="3">
    <source>
        <dbReference type="Proteomes" id="UP000029585"/>
    </source>
</evidence>
<comment type="caution">
    <text evidence="2">The sequence shown here is derived from an EMBL/GenBank/DDBJ whole genome shotgun (WGS) entry which is preliminary data.</text>
</comment>
<proteinExistence type="predicted"/>
<gene>
    <name evidence="2" type="ORF">HMPREF9460_01483</name>
</gene>
<organism evidence="2 3">
    <name type="scientific">Flavonifractor plautii 1_3_50AFAA</name>
    <dbReference type="NCBI Taxonomy" id="742738"/>
    <lineage>
        <taxon>Bacteria</taxon>
        <taxon>Bacillati</taxon>
        <taxon>Bacillota</taxon>
        <taxon>Clostridia</taxon>
        <taxon>Eubacteriales</taxon>
        <taxon>Oscillospiraceae</taxon>
        <taxon>Flavonifractor</taxon>
    </lineage>
</organism>
<dbReference type="AlphaFoldDB" id="A0A096BAF6"/>
<dbReference type="PATRIC" id="fig|742738.3.peg.1529"/>
<feature type="transmembrane region" description="Helical" evidence="1">
    <location>
        <begin position="7"/>
        <end position="29"/>
    </location>
</feature>
<dbReference type="Proteomes" id="UP000029585">
    <property type="component" value="Unassembled WGS sequence"/>
</dbReference>
<dbReference type="EMBL" id="ADLO01000052">
    <property type="protein sequence ID" value="KGF56016.1"/>
    <property type="molecule type" value="Genomic_DNA"/>
</dbReference>
<evidence type="ECO:0008006" key="4">
    <source>
        <dbReference type="Google" id="ProtNLM"/>
    </source>
</evidence>
<evidence type="ECO:0000256" key="1">
    <source>
        <dbReference type="SAM" id="Phobius"/>
    </source>
</evidence>
<keyword evidence="1" id="KW-0812">Transmembrane</keyword>
<accession>A0A096BAF6</accession>
<dbReference type="eggNOG" id="ENOG503308I">
    <property type="taxonomic scope" value="Bacteria"/>
</dbReference>
<keyword evidence="1" id="KW-1133">Transmembrane helix</keyword>
<sequence length="154" mass="16567">MKKNPLVPILGGGVIAALVLGVMAVIVLVDAGLLHLLGVRCDSFGWLVLYVLVEAVLGLPLELFTAGLTKALVKLGWASPRLANLLYIPLDALCTVFAFWVADMLMEPVEANLLAVLVVGLLSALFSRPVKQAVRRKKTSLEGEHDQANDDRLN</sequence>
<feature type="transmembrane region" description="Helical" evidence="1">
    <location>
        <begin position="49"/>
        <end position="73"/>
    </location>
</feature>
<keyword evidence="1" id="KW-0472">Membrane</keyword>
<dbReference type="RefSeq" id="WP_044940171.1">
    <property type="nucleotide sequence ID" value="NZ_KN174162.1"/>
</dbReference>
<dbReference type="InterPro" id="IPR025912">
    <property type="entry name" value="YrvL"/>
</dbReference>
<dbReference type="HOGENOM" id="CLU_152527_0_0_9"/>